<dbReference type="HOGENOM" id="CLU_660381_0_0_0"/>
<dbReference type="AlphaFoldDB" id="F8L917"/>
<feature type="signal peptide" evidence="1">
    <location>
        <begin position="1"/>
        <end position="22"/>
    </location>
</feature>
<dbReference type="GO" id="GO:0030435">
    <property type="term" value="P:sporulation resulting in formation of a cellular spore"/>
    <property type="evidence" value="ECO:0007669"/>
    <property type="project" value="InterPro"/>
</dbReference>
<evidence type="ECO:0000313" key="3">
    <source>
        <dbReference type="EMBL" id="CCB89329.1"/>
    </source>
</evidence>
<dbReference type="RefSeq" id="WP_013943796.1">
    <property type="nucleotide sequence ID" value="NC_015713.1"/>
</dbReference>
<dbReference type="EMBL" id="FR872582">
    <property type="protein sequence ID" value="CCB89329.1"/>
    <property type="molecule type" value="Genomic_DNA"/>
</dbReference>
<dbReference type="Proteomes" id="UP000000496">
    <property type="component" value="Chromosome gsn.131"/>
</dbReference>
<name>F8L917_SIMNZ</name>
<proteinExistence type="predicted"/>
<dbReference type="STRING" id="331113.SNE_A14520"/>
<dbReference type="InterPro" id="IPR013486">
    <property type="entry name" value="SpoIID/LytB"/>
</dbReference>
<keyword evidence="4" id="KW-1185">Reference proteome</keyword>
<accession>F8L917</accession>
<feature type="chain" id="PRO_5003374098" evidence="1">
    <location>
        <begin position="23"/>
        <end position="416"/>
    </location>
</feature>
<dbReference type="eggNOG" id="COG2385">
    <property type="taxonomic scope" value="Bacteria"/>
</dbReference>
<dbReference type="KEGG" id="sng:SNE_A14520"/>
<reference evidence="3 4" key="2">
    <citation type="journal article" date="2011" name="Mol. Biol. Evol.">
        <title>Unity in variety--the pan-genome of the Chlamydiae.</title>
        <authorList>
            <person name="Collingro A."/>
            <person name="Tischler P."/>
            <person name="Weinmaier T."/>
            <person name="Penz T."/>
            <person name="Heinz E."/>
            <person name="Brunham R.C."/>
            <person name="Read T.D."/>
            <person name="Bavoil P.M."/>
            <person name="Sachse K."/>
            <person name="Kahane S."/>
            <person name="Friedman M.G."/>
            <person name="Rattei T."/>
            <person name="Myers G.S."/>
            <person name="Horn M."/>
        </authorList>
    </citation>
    <scope>NUCLEOTIDE SEQUENCE [LARGE SCALE GENOMIC DNA]</scope>
    <source>
        <strain evidence="4">ATCC VR-1471 / Z</strain>
    </source>
</reference>
<keyword evidence="1" id="KW-0732">Signal</keyword>
<protein>
    <submittedName>
        <fullName evidence="3">Uncharacterized protein TC_0311</fullName>
    </submittedName>
</protein>
<evidence type="ECO:0000256" key="1">
    <source>
        <dbReference type="SAM" id="SignalP"/>
    </source>
</evidence>
<reference key="1">
    <citation type="journal article" date="2011" name="Mol. Biol. Evol.">
        <title>Unity in variety -- the pan-genome of the Chlamydiae.</title>
        <authorList>
            <person name="Collingro A."/>
            <person name="Tischler P."/>
            <person name="Weinmaier T."/>
            <person name="Penz T."/>
            <person name="Heinz E."/>
            <person name="Brunham R.C."/>
            <person name="Read T.D."/>
            <person name="Bavoil P.M."/>
            <person name="Sachse K."/>
            <person name="Kahane S."/>
            <person name="Friedman M.G."/>
            <person name="Rattei T."/>
            <person name="Myers G.S.A."/>
            <person name="Horn M."/>
        </authorList>
    </citation>
    <scope>NUCLEOTIDE SEQUENCE</scope>
    <source>
        <strain>Z</strain>
    </source>
</reference>
<evidence type="ECO:0000313" key="4">
    <source>
        <dbReference type="Proteomes" id="UP000000496"/>
    </source>
</evidence>
<dbReference type="NCBIfam" id="TIGR02669">
    <property type="entry name" value="SpoIID_LytB"/>
    <property type="match status" value="1"/>
</dbReference>
<sequence>MNFRKTLLTLFACLLNFSFLQAHQSDIVASTTEDQKPATIKVLLHKDSTGALLEARGSFEVVNPETGKRVSSGRNGKRFYLYPHKEGIKWGEDFLGIFQLQIIPTSPDTTLLVNGVQYSGVLEIYHVEEKLNIINEVTVENYLKSILPQKFHGDYPESVMDAVAIIARTDAYYSALFNHDAFWHVDANEVCYEGVGLTCQNPAIDRSIESTRHLVMTFEDQPFPSTWTENCGGKTAPYQTIFRKNTPTPQGVDSVFALAERKDTHWAFTMNTQDLAKVAKINRITGIDLFVDHFSSKVYAVRIHDGVHTEDIDFLTLQKHIGEAKLKSNDFSVSLKGNIASFEGYGVGSGTGLCLYSASQMAERGDDTPHMLAEFFPYTHIEKMRAYPEAIVSANKGSFVSPKHKKATQKKHRILH</sequence>
<gene>
    <name evidence="3" type="ordered locus">SNE_A14520</name>
</gene>
<dbReference type="Pfam" id="PF08486">
    <property type="entry name" value="SpoIID"/>
    <property type="match status" value="1"/>
</dbReference>
<dbReference type="InterPro" id="IPR013693">
    <property type="entry name" value="SpoIID/LytB_N"/>
</dbReference>
<evidence type="ECO:0000259" key="2">
    <source>
        <dbReference type="Pfam" id="PF08486"/>
    </source>
</evidence>
<organism evidence="3 4">
    <name type="scientific">Simkania negevensis (strain ATCC VR-1471 / DSM 27360 / Z)</name>
    <dbReference type="NCBI Taxonomy" id="331113"/>
    <lineage>
        <taxon>Bacteria</taxon>
        <taxon>Pseudomonadati</taxon>
        <taxon>Chlamydiota</taxon>
        <taxon>Chlamydiia</taxon>
        <taxon>Parachlamydiales</taxon>
        <taxon>Simkaniaceae</taxon>
        <taxon>Simkania</taxon>
    </lineage>
</organism>
<feature type="domain" description="Sporulation stage II protein D amidase enhancer LytB N-terminal" evidence="2">
    <location>
        <begin position="128"/>
        <end position="218"/>
    </location>
</feature>
<dbReference type="OrthoDB" id="20877at2"/>